<name>A0A844GNF8_9FIRM</name>
<evidence type="ECO:0000259" key="5">
    <source>
        <dbReference type="Pfam" id="PF18133"/>
    </source>
</evidence>
<dbReference type="InterPro" id="IPR041606">
    <property type="entry name" value="HydF_dimer"/>
</dbReference>
<dbReference type="CDD" id="cd00880">
    <property type="entry name" value="Era_like"/>
    <property type="match status" value="1"/>
</dbReference>
<dbReference type="PANTHER" id="PTHR42714">
    <property type="entry name" value="TRNA MODIFICATION GTPASE GTPBP3"/>
    <property type="match status" value="1"/>
</dbReference>
<comment type="caution">
    <text evidence="6">The sequence shown here is derived from an EMBL/GenBank/DDBJ whole genome shotgun (WGS) entry which is preliminary data.</text>
</comment>
<dbReference type="GO" id="GO:0005525">
    <property type="term" value="F:GTP binding"/>
    <property type="evidence" value="ECO:0007669"/>
    <property type="project" value="UniProtKB-KW"/>
</dbReference>
<keyword evidence="2" id="KW-0342">GTP-binding</keyword>
<keyword evidence="1" id="KW-0547">Nucleotide-binding</keyword>
<evidence type="ECO:0000259" key="4">
    <source>
        <dbReference type="Pfam" id="PF18128"/>
    </source>
</evidence>
<gene>
    <name evidence="6" type="primary">hydF</name>
    <name evidence="6" type="ORF">GKZ57_08595</name>
</gene>
<feature type="domain" description="Hydrogen maturase F dimerization" evidence="4">
    <location>
        <begin position="184"/>
        <end position="281"/>
    </location>
</feature>
<dbReference type="InterPro" id="IPR040644">
    <property type="entry name" value="HydF_tetramer"/>
</dbReference>
<dbReference type="GO" id="GO:0005737">
    <property type="term" value="C:cytoplasm"/>
    <property type="evidence" value="ECO:0007669"/>
    <property type="project" value="TreeGrafter"/>
</dbReference>
<sequence>MAVTLNETPSANRLHIGIFGKTNSGKSSFINAFSGQKVSIVADIAGTTTDPVYKPMEIYPLGPCVLIDTAGFADEGELGALRMEKTKLAAQKTDAGIILFSGRDMKEELDWFRYFKEKNTPVIPVLSKADTYEQEEKSFLISQIKKETGVTPCCISSVTGEGIQEIKENLTRCIPEGYGNRMITGNLVSAGDLVLLVMPQDIQAPKGRLILPQVQTLRELLDKKCRVMSVTTDQFTGALEVLAAPPKLIITDSQGFSYVYERKPSASMLTSFSVLFAAYKGDIHYYVEGAKAIDTLHADSRVLIAECCTHAPLQEDIGRVKIPRMLKKRFGDTLTVDLVSGTDFPEDLTGYDLVIQCGACMFNRKYVMYRIDRAKKQQIPMTNYGVAIAHLSGILPYVKVPE</sequence>
<accession>A0A844GNF8</accession>
<dbReference type="InterPro" id="IPR006073">
    <property type="entry name" value="GTP-bd"/>
</dbReference>
<organism evidence="6 7">
    <name type="scientific">Blautia luti DSM 14534 = JCM 17040</name>
    <dbReference type="NCBI Taxonomy" id="649762"/>
    <lineage>
        <taxon>Bacteria</taxon>
        <taxon>Bacillati</taxon>
        <taxon>Bacillota</taxon>
        <taxon>Clostridia</taxon>
        <taxon>Lachnospirales</taxon>
        <taxon>Lachnospiraceae</taxon>
        <taxon>Blautia</taxon>
    </lineage>
</organism>
<evidence type="ECO:0000256" key="1">
    <source>
        <dbReference type="ARBA" id="ARBA00022741"/>
    </source>
</evidence>
<feature type="domain" description="Hydrogen maturase F tetramerization" evidence="5">
    <location>
        <begin position="285"/>
        <end position="396"/>
    </location>
</feature>
<dbReference type="Proteomes" id="UP000437824">
    <property type="component" value="Unassembled WGS sequence"/>
</dbReference>
<dbReference type="SUPFAM" id="SSF52540">
    <property type="entry name" value="P-loop containing nucleoside triphosphate hydrolases"/>
    <property type="match status" value="1"/>
</dbReference>
<dbReference type="Gene3D" id="3.40.50.11410">
    <property type="match status" value="1"/>
</dbReference>
<dbReference type="InterPro" id="IPR023873">
    <property type="entry name" value="FeFe-hyd_GTPase_HydF"/>
</dbReference>
<dbReference type="Gene3D" id="3.40.50.300">
    <property type="entry name" value="P-loop containing nucleotide triphosphate hydrolases"/>
    <property type="match status" value="1"/>
</dbReference>
<dbReference type="InterPro" id="IPR005225">
    <property type="entry name" value="Small_GTP-bd"/>
</dbReference>
<dbReference type="PANTHER" id="PTHR42714:SF6">
    <property type="entry name" value="TRANSLATION INITIATION FACTOR IF-2"/>
    <property type="match status" value="1"/>
</dbReference>
<dbReference type="NCBIfam" id="TIGR03918">
    <property type="entry name" value="GTP_HydF"/>
    <property type="match status" value="1"/>
</dbReference>
<dbReference type="Pfam" id="PF18133">
    <property type="entry name" value="HydF_tetramer"/>
    <property type="match status" value="1"/>
</dbReference>
<dbReference type="GO" id="GO:0030488">
    <property type="term" value="P:tRNA methylation"/>
    <property type="evidence" value="ECO:0007669"/>
    <property type="project" value="TreeGrafter"/>
</dbReference>
<proteinExistence type="predicted"/>
<evidence type="ECO:0000256" key="2">
    <source>
        <dbReference type="ARBA" id="ARBA00023134"/>
    </source>
</evidence>
<dbReference type="Gene3D" id="3.40.50.11420">
    <property type="match status" value="1"/>
</dbReference>
<protein>
    <submittedName>
        <fullName evidence="6">[FeFe] hydrogenase H-cluster maturation GTPase HydF</fullName>
    </submittedName>
</protein>
<dbReference type="AlphaFoldDB" id="A0A844GNF8"/>
<dbReference type="Pfam" id="PF18128">
    <property type="entry name" value="HydF_dimer"/>
    <property type="match status" value="1"/>
</dbReference>
<dbReference type="RefSeq" id="WP_154780296.1">
    <property type="nucleotide sequence ID" value="NZ_WMBC01000006.1"/>
</dbReference>
<evidence type="ECO:0000313" key="6">
    <source>
        <dbReference type="EMBL" id="MTD61325.1"/>
    </source>
</evidence>
<evidence type="ECO:0000259" key="3">
    <source>
        <dbReference type="Pfam" id="PF01926"/>
    </source>
</evidence>
<dbReference type="NCBIfam" id="TIGR00231">
    <property type="entry name" value="small_GTP"/>
    <property type="match status" value="1"/>
</dbReference>
<dbReference type="GO" id="GO:0002098">
    <property type="term" value="P:tRNA wobble uridine modification"/>
    <property type="evidence" value="ECO:0007669"/>
    <property type="project" value="TreeGrafter"/>
</dbReference>
<dbReference type="EMBL" id="WMBC01000006">
    <property type="protein sequence ID" value="MTD61325.1"/>
    <property type="molecule type" value="Genomic_DNA"/>
</dbReference>
<evidence type="ECO:0000313" key="7">
    <source>
        <dbReference type="Proteomes" id="UP000437824"/>
    </source>
</evidence>
<dbReference type="InterPro" id="IPR027417">
    <property type="entry name" value="P-loop_NTPase"/>
</dbReference>
<reference evidence="6 7" key="1">
    <citation type="submission" date="2019-11" db="EMBL/GenBank/DDBJ databases">
        <title>Draft genome sequence of Blautia luti DSM 14534T, isolated from human stool.</title>
        <authorList>
            <person name="Ortiz R."/>
            <person name="Melis-Arcos F."/>
            <person name="Covarrubias P."/>
            <person name="Cardenas J.P."/>
            <person name="Perez-Donoso J."/>
            <person name="Almonacid D."/>
        </authorList>
    </citation>
    <scope>NUCLEOTIDE SEQUENCE [LARGE SCALE GENOMIC DNA]</scope>
    <source>
        <strain evidence="6 7">DSM 14534</strain>
    </source>
</reference>
<feature type="domain" description="G" evidence="3">
    <location>
        <begin position="15"/>
        <end position="128"/>
    </location>
</feature>
<dbReference type="Pfam" id="PF01926">
    <property type="entry name" value="MMR_HSR1"/>
    <property type="match status" value="1"/>
</dbReference>